<comment type="caution">
    <text evidence="2">The sequence shown here is derived from an EMBL/GenBank/DDBJ whole genome shotgun (WGS) entry which is preliminary data.</text>
</comment>
<dbReference type="RefSeq" id="WP_223577036.1">
    <property type="nucleotide sequence ID" value="NZ_BAABFU010000001.1"/>
</dbReference>
<evidence type="ECO:0000256" key="1">
    <source>
        <dbReference type="SAM" id="SignalP"/>
    </source>
</evidence>
<keyword evidence="3" id="KW-1185">Reference proteome</keyword>
<gene>
    <name evidence="2" type="ORF">GCM10023150_06400</name>
</gene>
<reference evidence="3" key="1">
    <citation type="journal article" date="2019" name="Int. J. Syst. Evol. Microbiol.">
        <title>The Global Catalogue of Microorganisms (GCM) 10K type strain sequencing project: providing services to taxonomists for standard genome sequencing and annotation.</title>
        <authorList>
            <consortium name="The Broad Institute Genomics Platform"/>
            <consortium name="The Broad Institute Genome Sequencing Center for Infectious Disease"/>
            <person name="Wu L."/>
            <person name="Ma J."/>
        </authorList>
    </citation>
    <scope>NUCLEOTIDE SEQUENCE [LARGE SCALE GENOMIC DNA]</scope>
    <source>
        <strain evidence="3">JCM 17727</strain>
    </source>
</reference>
<protein>
    <recommendedName>
        <fullName evidence="4">Lipoprotein</fullName>
    </recommendedName>
</protein>
<proteinExistence type="predicted"/>
<accession>A0ABP8HW21</accession>
<dbReference type="PROSITE" id="PS51257">
    <property type="entry name" value="PROKAR_LIPOPROTEIN"/>
    <property type="match status" value="1"/>
</dbReference>
<dbReference type="EMBL" id="BAABFU010000001">
    <property type="protein sequence ID" value="GAA4345752.1"/>
    <property type="molecule type" value="Genomic_DNA"/>
</dbReference>
<keyword evidence="1" id="KW-0732">Signal</keyword>
<dbReference type="Proteomes" id="UP001501294">
    <property type="component" value="Unassembled WGS sequence"/>
</dbReference>
<organism evidence="2 3">
    <name type="scientific">Kangiella taiwanensis</name>
    <dbReference type="NCBI Taxonomy" id="1079179"/>
    <lineage>
        <taxon>Bacteria</taxon>
        <taxon>Pseudomonadati</taxon>
        <taxon>Pseudomonadota</taxon>
        <taxon>Gammaproteobacteria</taxon>
        <taxon>Kangiellales</taxon>
        <taxon>Kangiellaceae</taxon>
        <taxon>Kangiella</taxon>
    </lineage>
</organism>
<evidence type="ECO:0000313" key="2">
    <source>
        <dbReference type="EMBL" id="GAA4345752.1"/>
    </source>
</evidence>
<sequence length="234" mass="26019">MKSLLFCLLVMLSTGCSYKSYTSKVGKSTHVTGEEKLVTIATSPENNIVTSASLGELMFTVEKRGKGGEIFITHSPSTDLGFPNTNKWQHTHNYNDGVSGTLKVYSHPDFYHGNIGVILNRNGTTYSEKPLVQLSGVKEGRRWQVSGSGNFFKAANILLESWGLRYGGENDGVYVFEILDRRDANVTQVIQRLEITSDKFLEGLFVRGVMLKGLALDDKGLIKYVIKSYPNEKH</sequence>
<name>A0ABP8HW21_9GAMM</name>
<feature type="signal peptide" evidence="1">
    <location>
        <begin position="1"/>
        <end position="19"/>
    </location>
</feature>
<feature type="chain" id="PRO_5045987881" description="Lipoprotein" evidence="1">
    <location>
        <begin position="20"/>
        <end position="234"/>
    </location>
</feature>
<evidence type="ECO:0000313" key="3">
    <source>
        <dbReference type="Proteomes" id="UP001501294"/>
    </source>
</evidence>
<evidence type="ECO:0008006" key="4">
    <source>
        <dbReference type="Google" id="ProtNLM"/>
    </source>
</evidence>